<feature type="compositionally biased region" description="Polar residues" evidence="1">
    <location>
        <begin position="861"/>
        <end position="873"/>
    </location>
</feature>
<feature type="compositionally biased region" description="Polar residues" evidence="1">
    <location>
        <begin position="582"/>
        <end position="596"/>
    </location>
</feature>
<gene>
    <name evidence="2" type="ORF">BDZ94DRAFT_1215867</name>
</gene>
<accession>A0A9P6CL96</accession>
<evidence type="ECO:0000256" key="1">
    <source>
        <dbReference type="SAM" id="MobiDB-lite"/>
    </source>
</evidence>
<evidence type="ECO:0000313" key="2">
    <source>
        <dbReference type="EMBL" id="KAF9464679.1"/>
    </source>
</evidence>
<feature type="compositionally biased region" description="Acidic residues" evidence="1">
    <location>
        <begin position="1016"/>
        <end position="1032"/>
    </location>
</feature>
<dbReference type="Proteomes" id="UP000807353">
    <property type="component" value="Unassembled WGS sequence"/>
</dbReference>
<comment type="caution">
    <text evidence="2">The sequence shown here is derived from an EMBL/GenBank/DDBJ whole genome shotgun (WGS) entry which is preliminary data.</text>
</comment>
<dbReference type="EMBL" id="MU150252">
    <property type="protein sequence ID" value="KAF9464679.1"/>
    <property type="molecule type" value="Genomic_DNA"/>
</dbReference>
<feature type="compositionally biased region" description="Basic residues" evidence="1">
    <location>
        <begin position="993"/>
        <end position="1004"/>
    </location>
</feature>
<feature type="region of interest" description="Disordered" evidence="1">
    <location>
        <begin position="546"/>
        <end position="692"/>
    </location>
</feature>
<feature type="region of interest" description="Disordered" evidence="1">
    <location>
        <begin position="469"/>
        <end position="516"/>
    </location>
</feature>
<protein>
    <submittedName>
        <fullName evidence="2">Uncharacterized protein</fullName>
    </submittedName>
</protein>
<dbReference type="AlphaFoldDB" id="A0A9P6CL96"/>
<keyword evidence="3" id="KW-1185">Reference proteome</keyword>
<feature type="compositionally biased region" description="Basic and acidic residues" evidence="1">
    <location>
        <begin position="1054"/>
        <end position="1075"/>
    </location>
</feature>
<dbReference type="OrthoDB" id="2148418at2759"/>
<reference evidence="2" key="1">
    <citation type="submission" date="2020-11" db="EMBL/GenBank/DDBJ databases">
        <authorList>
            <consortium name="DOE Joint Genome Institute"/>
            <person name="Ahrendt S."/>
            <person name="Riley R."/>
            <person name="Andreopoulos W."/>
            <person name="Labutti K."/>
            <person name="Pangilinan J."/>
            <person name="Ruiz-Duenas F.J."/>
            <person name="Barrasa J.M."/>
            <person name="Sanchez-Garcia M."/>
            <person name="Camarero S."/>
            <person name="Miyauchi S."/>
            <person name="Serrano A."/>
            <person name="Linde D."/>
            <person name="Babiker R."/>
            <person name="Drula E."/>
            <person name="Ayuso-Fernandez I."/>
            <person name="Pacheco R."/>
            <person name="Padilla G."/>
            <person name="Ferreira P."/>
            <person name="Barriuso J."/>
            <person name="Kellner H."/>
            <person name="Castanera R."/>
            <person name="Alfaro M."/>
            <person name="Ramirez L."/>
            <person name="Pisabarro A.G."/>
            <person name="Kuo A."/>
            <person name="Tritt A."/>
            <person name="Lipzen A."/>
            <person name="He G."/>
            <person name="Yan M."/>
            <person name="Ng V."/>
            <person name="Cullen D."/>
            <person name="Martin F."/>
            <person name="Rosso M.-N."/>
            <person name="Henrissat B."/>
            <person name="Hibbett D."/>
            <person name="Martinez A.T."/>
            <person name="Grigoriev I.V."/>
        </authorList>
    </citation>
    <scope>NUCLEOTIDE SEQUENCE</scope>
    <source>
        <strain evidence="2">CBS 247.69</strain>
    </source>
</reference>
<feature type="compositionally biased region" description="Low complexity" evidence="1">
    <location>
        <begin position="622"/>
        <end position="638"/>
    </location>
</feature>
<feature type="region of interest" description="Disordered" evidence="1">
    <location>
        <begin position="861"/>
        <end position="931"/>
    </location>
</feature>
<feature type="region of interest" description="Disordered" evidence="1">
    <location>
        <begin position="312"/>
        <end position="331"/>
    </location>
</feature>
<sequence length="1176" mass="128054">MDVPLIDAEAQYALSALESSPYDSDAYNTADARIHFGPLTSPEKKFVSTVARSSNLHAHTVNSSLRRSPRLSSPHPMLSLRAAIIVSTEAGGVSDEIRDKGSRSIDLSRLGTPDNELVLPDEPSSVLASRIIRAQDNPSPPPKGLEFIATDDTSLSVSPTPPFECSPHPQLFDSDNFGLSSGSLTPDDHGHSVEYSTATTATPDLISFDSLSASEDGFRSSIIELGITVQPDDIPSVDDLFTRSPSPLPLRTDVSLAIPLVAASSSENGGADGSKVRFEMTPESLDERSVIHSLFHDVDELLAGSPQLGTHCSPEAVPPQESSPAETHVGAPVRSGSCQGAYDIAPLIEKGEATLSNVLADDTGMRRISEEGRQLGVPIEADIMNNLEVTLSQDDKDKKQPIIDELTRERTPRKRDREALKTPTQAEYRILGSLSPTSTNLLTQLLPSQGSTQTFEARTYGNVEEQVFSSSPQLLPIPTGSISPVRFSSPVRGNPQKASDKPRLQPVALDDPSRTPARRIAIDEAVTQGYISPQKAVRLADVGRAPTFNIRPNDSPARRVNIAETPLPSSPKKWQGIRFGSPTRSVSRQRSASTEPQGPVFSKGRNQDRTRSSQQPLPSKDMSFSQSQTVSSSSTMPSATHRPAKLPFPIISSRTHFPNVTDDESEHGARMSSPIKHQEVSSSIKSGLKQTTSKIPRGVKPYARPLLSRPTDKEISKPALLRTVEQPKAGNSTRTLPKPTDIRVDVVSGSISNEKPESVPAIPSTTTVSSTLKRKRMPEKASPVRKSRPVVLLRQVPKVAGPPPQSTDVKKAVQPIRRVVDRQPEPLPVQVLPRGTDQSSHLEEGGILKVIPEDTAPVVTPTSSLISHNSLSPLPSAVKLSEEPSTSDNRRRTTRPRKPVRPVSSDDVFGGSELRSAPSRRKGNVQPLRSDGTFSSMTAVALKALTSSNTIKNQKYLAAKLETKVIRKEGTRPESPAVKIRTISQRMQDEKAKQRKERATRRAKRGDEGSSGMEQTEMDEESDSGESSDWDDQNSSPNFKKHKRGPGEQEDYETPVRSERQAKRPRVREEGEEALREGRRVKWDRCLFTTIYVDEVKVGTRPAPKGDLVTKGCLAPTAKAAPLDNMGNLPETDTSLGGLVEENVEVKKFVYDNDVEPLSPVIMVKNTRLRSKRAKS</sequence>
<name>A0A9P6CL96_9AGAR</name>
<feature type="region of interest" description="Disordered" evidence="1">
    <location>
        <begin position="968"/>
        <end position="1075"/>
    </location>
</feature>
<feature type="region of interest" description="Disordered" evidence="1">
    <location>
        <begin position="752"/>
        <end position="787"/>
    </location>
</feature>
<evidence type="ECO:0000313" key="3">
    <source>
        <dbReference type="Proteomes" id="UP000807353"/>
    </source>
</evidence>
<feature type="compositionally biased region" description="Basic residues" evidence="1">
    <location>
        <begin position="772"/>
        <end position="787"/>
    </location>
</feature>
<feature type="compositionally biased region" description="Polar residues" evidence="1">
    <location>
        <begin position="680"/>
        <end position="692"/>
    </location>
</feature>
<proteinExistence type="predicted"/>
<organism evidence="2 3">
    <name type="scientific">Collybia nuda</name>
    <dbReference type="NCBI Taxonomy" id="64659"/>
    <lineage>
        <taxon>Eukaryota</taxon>
        <taxon>Fungi</taxon>
        <taxon>Dikarya</taxon>
        <taxon>Basidiomycota</taxon>
        <taxon>Agaricomycotina</taxon>
        <taxon>Agaricomycetes</taxon>
        <taxon>Agaricomycetidae</taxon>
        <taxon>Agaricales</taxon>
        <taxon>Tricholomatineae</taxon>
        <taxon>Clitocybaceae</taxon>
        <taxon>Collybia</taxon>
    </lineage>
</organism>